<organism evidence="2 3">
    <name type="scientific">Iningainema tapete BLCC-T55</name>
    <dbReference type="NCBI Taxonomy" id="2748662"/>
    <lineage>
        <taxon>Bacteria</taxon>
        <taxon>Bacillati</taxon>
        <taxon>Cyanobacteriota</taxon>
        <taxon>Cyanophyceae</taxon>
        <taxon>Nostocales</taxon>
        <taxon>Scytonemataceae</taxon>
        <taxon>Iningainema tapete</taxon>
    </lineage>
</organism>
<protein>
    <submittedName>
        <fullName evidence="2">Esterase-like activity of phytase family protein</fullName>
    </submittedName>
</protein>
<dbReference type="EMBL" id="JACXAE010000072">
    <property type="protein sequence ID" value="MBD2774504.1"/>
    <property type="molecule type" value="Genomic_DNA"/>
</dbReference>
<comment type="caution">
    <text evidence="2">The sequence shown here is derived from an EMBL/GenBank/DDBJ whole genome shotgun (WGS) entry which is preliminary data.</text>
</comment>
<proteinExistence type="predicted"/>
<dbReference type="RefSeq" id="WP_190831650.1">
    <property type="nucleotide sequence ID" value="NZ_CAWPPI010000072.1"/>
</dbReference>
<evidence type="ECO:0000259" key="1">
    <source>
        <dbReference type="Pfam" id="PF13449"/>
    </source>
</evidence>
<gene>
    <name evidence="2" type="ORF">ICL16_21140</name>
</gene>
<dbReference type="Pfam" id="PF13449">
    <property type="entry name" value="Phytase-like"/>
    <property type="match status" value="1"/>
</dbReference>
<dbReference type="AlphaFoldDB" id="A0A8J6XF68"/>
<dbReference type="PANTHER" id="PTHR37957">
    <property type="entry name" value="BLR7070 PROTEIN"/>
    <property type="match status" value="1"/>
</dbReference>
<evidence type="ECO:0000313" key="2">
    <source>
        <dbReference type="EMBL" id="MBD2774504.1"/>
    </source>
</evidence>
<sequence>MSTIKNLSFIGQALFPARTQTLDDTTIGGLSGLTYDALNERYYAISDDRGGQPNEPGDPPRFYTLTLDLSDGTFDNSRVSFTEVTRLRREDGSFYPNFSTDLESIQLTNSGTLLITSEGETAGTGQIRTNPFLNEYNLDGTLIRSLPIPKKFIPDASIAADQTRGVRDNLAFESGAITPDGLTFFTASENALVQDGPVGSVTSDTRSRLISYDLLTGQPKGEFLYVTDAVAFAPEPSNGFTSTGLVDLLALDNGTTLLALERSFSLGRPGGGNTIKLYEVSLGEATDITEIPSLNDLSATELANIRPAEKQLLLDLNDLGLENGLNNIEGIALGSQLPNGLQSLILVSDDNFNLGNIPQVPFLEFTQFLVFGIELNSHNPTLVTDLGL</sequence>
<name>A0A8J6XF68_9CYAN</name>
<keyword evidence="3" id="KW-1185">Reference proteome</keyword>
<accession>A0A8J6XF68</accession>
<dbReference type="Proteomes" id="UP000629098">
    <property type="component" value="Unassembled WGS sequence"/>
</dbReference>
<dbReference type="PANTHER" id="PTHR37957:SF1">
    <property type="entry name" value="PHYTASE-LIKE DOMAIN-CONTAINING PROTEIN"/>
    <property type="match status" value="1"/>
</dbReference>
<dbReference type="InterPro" id="IPR027372">
    <property type="entry name" value="Phytase-like_dom"/>
</dbReference>
<feature type="domain" description="Phytase-like" evidence="1">
    <location>
        <begin position="25"/>
        <end position="352"/>
    </location>
</feature>
<evidence type="ECO:0000313" key="3">
    <source>
        <dbReference type="Proteomes" id="UP000629098"/>
    </source>
</evidence>
<reference evidence="2" key="1">
    <citation type="submission" date="2020-09" db="EMBL/GenBank/DDBJ databases">
        <title>Iningainema tapete sp. nov. (Scytonemataceae, Cyanobacteria) from greenhouses in central Florida (USA) produces two types of nodularin with biosynthetic potential for microcystin-LR and anabaenopeptins.</title>
        <authorList>
            <person name="Berthold D.E."/>
            <person name="Lefler F.W."/>
            <person name="Huang I.-S."/>
            <person name="Abdulla H."/>
            <person name="Zimba P.V."/>
            <person name="Laughinghouse H.D. IV."/>
        </authorList>
    </citation>
    <scope>NUCLEOTIDE SEQUENCE</scope>
    <source>
        <strain evidence="2">BLCCT55</strain>
    </source>
</reference>